<proteinExistence type="predicted"/>
<reference evidence="3" key="1">
    <citation type="submission" date="2023-08" db="EMBL/GenBank/DDBJ databases">
        <authorList>
            <person name="Alioto T."/>
            <person name="Alioto T."/>
            <person name="Gomez Garrido J."/>
        </authorList>
    </citation>
    <scope>NUCLEOTIDE SEQUENCE</scope>
</reference>
<dbReference type="AlphaFoldDB" id="A0AA36FEU2"/>
<evidence type="ECO:0000313" key="4">
    <source>
        <dbReference type="Proteomes" id="UP001162480"/>
    </source>
</evidence>
<feature type="region of interest" description="Disordered" evidence="1">
    <location>
        <begin position="1"/>
        <end position="26"/>
    </location>
</feature>
<evidence type="ECO:0000256" key="2">
    <source>
        <dbReference type="SAM" id="Phobius"/>
    </source>
</evidence>
<organism evidence="3 4">
    <name type="scientific">Octopus vulgaris</name>
    <name type="common">Common octopus</name>
    <dbReference type="NCBI Taxonomy" id="6645"/>
    <lineage>
        <taxon>Eukaryota</taxon>
        <taxon>Metazoa</taxon>
        <taxon>Spiralia</taxon>
        <taxon>Lophotrochozoa</taxon>
        <taxon>Mollusca</taxon>
        <taxon>Cephalopoda</taxon>
        <taxon>Coleoidea</taxon>
        <taxon>Octopodiformes</taxon>
        <taxon>Octopoda</taxon>
        <taxon>Incirrata</taxon>
        <taxon>Octopodidae</taxon>
        <taxon>Octopus</taxon>
    </lineage>
</organism>
<keyword evidence="4" id="KW-1185">Reference proteome</keyword>
<feature type="transmembrane region" description="Helical" evidence="2">
    <location>
        <begin position="57"/>
        <end position="74"/>
    </location>
</feature>
<evidence type="ECO:0000313" key="3">
    <source>
        <dbReference type="EMBL" id="CAI9734569.1"/>
    </source>
</evidence>
<keyword evidence="2" id="KW-0812">Transmembrane</keyword>
<dbReference type="Proteomes" id="UP001162480">
    <property type="component" value="Chromosome 16"/>
</dbReference>
<name>A0AA36FEU2_OCTVU</name>
<evidence type="ECO:0000256" key="1">
    <source>
        <dbReference type="SAM" id="MobiDB-lite"/>
    </source>
</evidence>
<protein>
    <submittedName>
        <fullName evidence="3">Uncharacterized protein</fullName>
    </submittedName>
</protein>
<feature type="compositionally biased region" description="Basic and acidic residues" evidence="1">
    <location>
        <begin position="12"/>
        <end position="26"/>
    </location>
</feature>
<accession>A0AA36FEU2</accession>
<keyword evidence="2" id="KW-0472">Membrane</keyword>
<gene>
    <name evidence="3" type="ORF">OCTVUL_1B023933</name>
</gene>
<keyword evidence="2" id="KW-1133">Transmembrane helix</keyword>
<sequence length="83" mass="9356">MKGMGSGVTMLKKSDENESKVCEKDGKKLQEDPGQLKWEGVFVTLKSFGCLAFPLSVYYEFLVCGISALCQYIISNQYKITFR</sequence>
<dbReference type="EMBL" id="OX597829">
    <property type="protein sequence ID" value="CAI9734569.1"/>
    <property type="molecule type" value="Genomic_DNA"/>
</dbReference>